<dbReference type="InterPro" id="IPR006311">
    <property type="entry name" value="TAT_signal"/>
</dbReference>
<reference evidence="11 12" key="1">
    <citation type="submission" date="2020-10" db="EMBL/GenBank/DDBJ databases">
        <title>Olsenella immobilis sp.nov., isolated from the mud in a fermentation cellar used for the production of Chinese strong-flavoured liquor.</title>
        <authorList>
            <person name="Lu L."/>
        </authorList>
    </citation>
    <scope>NUCLEOTIDE SEQUENCE [LARGE SCALE GENOMIC DNA]</scope>
    <source>
        <strain evidence="11 12">LZLJ-2</strain>
    </source>
</reference>
<evidence type="ECO:0000259" key="9">
    <source>
        <dbReference type="Pfam" id="PF04261"/>
    </source>
</evidence>
<keyword evidence="5" id="KW-0732">Signal</keyword>
<dbReference type="Proteomes" id="UP000593735">
    <property type="component" value="Chromosome"/>
</dbReference>
<evidence type="ECO:0000313" key="11">
    <source>
        <dbReference type="EMBL" id="QOY59802.1"/>
    </source>
</evidence>
<dbReference type="PROSITE" id="PS51404">
    <property type="entry name" value="DYP_PEROXIDASE"/>
    <property type="match status" value="1"/>
</dbReference>
<comment type="cofactor">
    <cofactor evidence="1">
        <name>heme b</name>
        <dbReference type="ChEBI" id="CHEBI:60344"/>
    </cofactor>
</comment>
<evidence type="ECO:0000256" key="4">
    <source>
        <dbReference type="ARBA" id="ARBA00022723"/>
    </source>
</evidence>
<dbReference type="InterPro" id="IPR006314">
    <property type="entry name" value="Dyp_peroxidase"/>
</dbReference>
<name>A0A7S7M6T1_9ACTN</name>
<evidence type="ECO:0000259" key="10">
    <source>
        <dbReference type="Pfam" id="PF20628"/>
    </source>
</evidence>
<keyword evidence="4" id="KW-0479">Metal-binding</keyword>
<dbReference type="PANTHER" id="PTHR30521">
    <property type="entry name" value="DEFERROCHELATASE/PEROXIDASE"/>
    <property type="match status" value="1"/>
</dbReference>
<feature type="domain" description="Dyp-type peroxidase N-terminal" evidence="9">
    <location>
        <begin position="101"/>
        <end position="256"/>
    </location>
</feature>
<dbReference type="Pfam" id="PF04261">
    <property type="entry name" value="Dyp_perox_N"/>
    <property type="match status" value="1"/>
</dbReference>
<dbReference type="NCBIfam" id="TIGR01413">
    <property type="entry name" value="Dyp_perox_fam"/>
    <property type="match status" value="1"/>
</dbReference>
<dbReference type="PROSITE" id="PS51318">
    <property type="entry name" value="TAT"/>
    <property type="match status" value="1"/>
</dbReference>
<keyword evidence="7" id="KW-0408">Iron</keyword>
<dbReference type="PANTHER" id="PTHR30521:SF4">
    <property type="entry name" value="DEFERROCHELATASE"/>
    <property type="match status" value="1"/>
</dbReference>
<proteinExistence type="inferred from homology"/>
<dbReference type="GO" id="GO:0020037">
    <property type="term" value="F:heme binding"/>
    <property type="evidence" value="ECO:0007669"/>
    <property type="project" value="InterPro"/>
</dbReference>
<evidence type="ECO:0000256" key="8">
    <source>
        <dbReference type="ARBA" id="ARBA00025737"/>
    </source>
</evidence>
<accession>A0A7S7M6T1</accession>
<keyword evidence="3" id="KW-0349">Heme</keyword>
<dbReference type="GO" id="GO:0005829">
    <property type="term" value="C:cytosol"/>
    <property type="evidence" value="ECO:0007669"/>
    <property type="project" value="TreeGrafter"/>
</dbReference>
<gene>
    <name evidence="11" type="ORF">INP52_04945</name>
</gene>
<dbReference type="SUPFAM" id="SSF54909">
    <property type="entry name" value="Dimeric alpha+beta barrel"/>
    <property type="match status" value="1"/>
</dbReference>
<evidence type="ECO:0000256" key="6">
    <source>
        <dbReference type="ARBA" id="ARBA00023002"/>
    </source>
</evidence>
<dbReference type="AlphaFoldDB" id="A0A7S7M6T1"/>
<keyword evidence="2 11" id="KW-0575">Peroxidase</keyword>
<dbReference type="InterPro" id="IPR048327">
    <property type="entry name" value="Dyp_perox_N"/>
</dbReference>
<evidence type="ECO:0000256" key="1">
    <source>
        <dbReference type="ARBA" id="ARBA00001970"/>
    </source>
</evidence>
<sequence length="472" mass="51495">MSDKKTAPAEKRPMRAGVTRRDALRGLGTLAAGTIAAVVLPGCDDAKASSAPAAASSETVSNQAETGVAVATDDWTEDGSMVRNVQRIEVPMRSVEHQPGVTGSQQNLQAVAFDMSDAATRDDLVALLKTWTKYSENLCDGFPVDEPRSDKNAPPLDSGETYDLGAAGLTVSLGFGATLFQASDGTDRYGLAAVRPERLDYTMPHFSGDQLADDECGGDLFLLIAAEDPKVAFHAARNLIRAAYGTATIRWNKVGYYHTLSPEGYAHADRDLFGFRDGTTAPSPEDEDYMEKCVWIQPDDDPHGELYAGGTYMMWRSFDMKIEAWDQQTLAEQERVIGRTKLEGIPLSGGEDETAEPDPEALDENGDPLIDPASHVGLFSSLRHSSGHTMFRWGWNFSNGFNAVGQLRAGMHTGGMARDPENDFYQFMRLWRDCDLTEYLSFTGSASWLMLPGLQKTQEYLGQNILEATATS</sequence>
<dbReference type="InterPro" id="IPR048328">
    <property type="entry name" value="Dyp_perox_C"/>
</dbReference>
<keyword evidence="12" id="KW-1185">Reference proteome</keyword>
<evidence type="ECO:0000256" key="3">
    <source>
        <dbReference type="ARBA" id="ARBA00022617"/>
    </source>
</evidence>
<evidence type="ECO:0000313" key="12">
    <source>
        <dbReference type="Proteomes" id="UP000593735"/>
    </source>
</evidence>
<comment type="similarity">
    <text evidence="8">Belongs to the DyP-type peroxidase family.</text>
</comment>
<evidence type="ECO:0000256" key="5">
    <source>
        <dbReference type="ARBA" id="ARBA00022729"/>
    </source>
</evidence>
<dbReference type="Pfam" id="PF20628">
    <property type="entry name" value="Dyp_perox_C"/>
    <property type="match status" value="1"/>
</dbReference>
<dbReference type="GO" id="GO:0046872">
    <property type="term" value="F:metal ion binding"/>
    <property type="evidence" value="ECO:0007669"/>
    <property type="project" value="UniProtKB-KW"/>
</dbReference>
<evidence type="ECO:0000256" key="2">
    <source>
        <dbReference type="ARBA" id="ARBA00022559"/>
    </source>
</evidence>
<keyword evidence="6" id="KW-0560">Oxidoreductase</keyword>
<evidence type="ECO:0000256" key="7">
    <source>
        <dbReference type="ARBA" id="ARBA00023004"/>
    </source>
</evidence>
<protein>
    <submittedName>
        <fullName evidence="11">Dyp-type peroxidase</fullName>
    </submittedName>
</protein>
<dbReference type="EMBL" id="CP063767">
    <property type="protein sequence ID" value="QOY59802.1"/>
    <property type="molecule type" value="Genomic_DNA"/>
</dbReference>
<dbReference type="KEGG" id="tio:INP52_04945"/>
<dbReference type="GO" id="GO:0004601">
    <property type="term" value="F:peroxidase activity"/>
    <property type="evidence" value="ECO:0007669"/>
    <property type="project" value="UniProtKB-KW"/>
</dbReference>
<dbReference type="RefSeq" id="WP_194369583.1">
    <property type="nucleotide sequence ID" value="NZ_CP063767.1"/>
</dbReference>
<feature type="domain" description="Dyp-type peroxidase C-terminal" evidence="10">
    <location>
        <begin position="269"/>
        <end position="453"/>
    </location>
</feature>
<organism evidence="11 12">
    <name type="scientific">Thermophilibacter immobilis</name>
    <dbReference type="NCBI Taxonomy" id="2779519"/>
    <lineage>
        <taxon>Bacteria</taxon>
        <taxon>Bacillati</taxon>
        <taxon>Actinomycetota</taxon>
        <taxon>Coriobacteriia</taxon>
        <taxon>Coriobacteriales</taxon>
        <taxon>Atopobiaceae</taxon>
        <taxon>Thermophilibacter</taxon>
    </lineage>
</organism>
<dbReference type="InterPro" id="IPR011008">
    <property type="entry name" value="Dimeric_a/b-barrel"/>
</dbReference>